<dbReference type="CDD" id="cd01127">
    <property type="entry name" value="TrwB_TraG_TraD_VirD4"/>
    <property type="match status" value="1"/>
</dbReference>
<dbReference type="InterPro" id="IPR036388">
    <property type="entry name" value="WH-like_DNA-bd_sf"/>
</dbReference>
<feature type="compositionally biased region" description="Low complexity" evidence="6">
    <location>
        <begin position="572"/>
        <end position="588"/>
    </location>
</feature>
<keyword evidence="4" id="KW-0238">DNA-binding</keyword>
<evidence type="ECO:0000256" key="4">
    <source>
        <dbReference type="ARBA" id="ARBA00023125"/>
    </source>
</evidence>
<evidence type="ECO:0000256" key="5">
    <source>
        <dbReference type="PROSITE-ProRule" id="PRU00289"/>
    </source>
</evidence>
<keyword evidence="7" id="KW-1133">Transmembrane helix</keyword>
<dbReference type="Gene3D" id="3.40.50.300">
    <property type="entry name" value="P-loop containing nucleotide triphosphate hydrolases"/>
    <property type="match status" value="1"/>
</dbReference>
<dbReference type="InterPro" id="IPR050206">
    <property type="entry name" value="FtsK/SpoIIIE/SftA"/>
</dbReference>
<evidence type="ECO:0000256" key="3">
    <source>
        <dbReference type="ARBA" id="ARBA00022840"/>
    </source>
</evidence>
<dbReference type="SUPFAM" id="SSF46785">
    <property type="entry name" value="Winged helix' DNA-binding domain"/>
    <property type="match status" value="1"/>
</dbReference>
<gene>
    <name evidence="9" type="ORF">M8445_14290</name>
</gene>
<feature type="transmembrane region" description="Helical" evidence="7">
    <location>
        <begin position="90"/>
        <end position="107"/>
    </location>
</feature>
<keyword evidence="3 5" id="KW-0067">ATP-binding</keyword>
<feature type="transmembrane region" description="Helical" evidence="7">
    <location>
        <begin position="153"/>
        <end position="171"/>
    </location>
</feature>
<dbReference type="InterPro" id="IPR003593">
    <property type="entry name" value="AAA+_ATPase"/>
</dbReference>
<evidence type="ECO:0000313" key="10">
    <source>
        <dbReference type="Proteomes" id="UP001217044"/>
    </source>
</evidence>
<dbReference type="InterPro" id="IPR036390">
    <property type="entry name" value="WH_DNA-bd_sf"/>
</dbReference>
<keyword evidence="7" id="KW-0472">Membrane</keyword>
<name>A0ABY7V3J9_9DEIO</name>
<dbReference type="InterPro" id="IPR027417">
    <property type="entry name" value="P-loop_NTPase"/>
</dbReference>
<evidence type="ECO:0000256" key="2">
    <source>
        <dbReference type="ARBA" id="ARBA00022741"/>
    </source>
</evidence>
<dbReference type="PROSITE" id="PS50901">
    <property type="entry name" value="FTSK"/>
    <property type="match status" value="1"/>
</dbReference>
<feature type="region of interest" description="Disordered" evidence="6">
    <location>
        <begin position="572"/>
        <end position="645"/>
    </location>
</feature>
<dbReference type="Pfam" id="PF17854">
    <property type="entry name" value="FtsK_alpha"/>
    <property type="match status" value="1"/>
</dbReference>
<keyword evidence="2 5" id="KW-0547">Nucleotide-binding</keyword>
<feature type="compositionally biased region" description="Low complexity" evidence="6">
    <location>
        <begin position="461"/>
        <end position="473"/>
    </location>
</feature>
<dbReference type="Proteomes" id="UP001217044">
    <property type="component" value="Chromosome"/>
</dbReference>
<feature type="domain" description="FtsK" evidence="8">
    <location>
        <begin position="816"/>
        <end position="1007"/>
    </location>
</feature>
<proteinExistence type="inferred from homology"/>
<feature type="transmembrane region" description="Helical" evidence="7">
    <location>
        <begin position="20"/>
        <end position="38"/>
    </location>
</feature>
<dbReference type="SUPFAM" id="SSF52540">
    <property type="entry name" value="P-loop containing nucleoside triphosphate hydrolases"/>
    <property type="match status" value="1"/>
</dbReference>
<dbReference type="InterPro" id="IPR041027">
    <property type="entry name" value="FtsK_alpha"/>
</dbReference>
<organism evidence="9 10">
    <name type="scientific">Deinococcus aquaticus</name>
    <dbReference type="NCBI Taxonomy" id="328692"/>
    <lineage>
        <taxon>Bacteria</taxon>
        <taxon>Thermotogati</taxon>
        <taxon>Deinococcota</taxon>
        <taxon>Deinococci</taxon>
        <taxon>Deinococcales</taxon>
        <taxon>Deinococcaceae</taxon>
        <taxon>Deinococcus</taxon>
    </lineage>
</organism>
<reference evidence="9 10" key="1">
    <citation type="submission" date="2022-12" db="EMBL/GenBank/DDBJ databases">
        <title>Genome Sequence of Deinococcus aquaticus Type Strain PB314.</title>
        <authorList>
            <person name="Albert C."/>
            <person name="Hill J."/>
            <person name="Boren L."/>
            <person name="Scholz-Ng S."/>
            <person name="Fatema N."/>
            <person name="Grosso R."/>
            <person name="Soboslay E."/>
            <person name="Tuohy J."/>
        </authorList>
    </citation>
    <scope>NUCLEOTIDE SEQUENCE [LARGE SCALE GENOMIC DNA]</scope>
    <source>
        <strain evidence="9 10">PB-314</strain>
    </source>
</reference>
<feature type="compositionally biased region" description="Low complexity" evidence="6">
    <location>
        <begin position="612"/>
        <end position="622"/>
    </location>
</feature>
<feature type="binding site" evidence="5">
    <location>
        <begin position="834"/>
        <end position="841"/>
    </location>
    <ligand>
        <name>ATP</name>
        <dbReference type="ChEBI" id="CHEBI:30616"/>
    </ligand>
</feature>
<feature type="transmembrane region" description="Helical" evidence="7">
    <location>
        <begin position="119"/>
        <end position="141"/>
    </location>
</feature>
<dbReference type="Pfam" id="PF01580">
    <property type="entry name" value="FtsK_SpoIIIE"/>
    <property type="match status" value="1"/>
</dbReference>
<feature type="region of interest" description="Disordered" evidence="6">
    <location>
        <begin position="450"/>
        <end position="495"/>
    </location>
</feature>
<protein>
    <submittedName>
        <fullName evidence="9">DNA translocase FtsK</fullName>
    </submittedName>
</protein>
<feature type="compositionally biased region" description="Pro residues" evidence="6">
    <location>
        <begin position="628"/>
        <end position="639"/>
    </location>
</feature>
<dbReference type="InterPro" id="IPR002543">
    <property type="entry name" value="FtsK_dom"/>
</dbReference>
<evidence type="ECO:0000256" key="6">
    <source>
        <dbReference type="SAM" id="MobiDB-lite"/>
    </source>
</evidence>
<evidence type="ECO:0000256" key="7">
    <source>
        <dbReference type="SAM" id="Phobius"/>
    </source>
</evidence>
<dbReference type="PANTHER" id="PTHR22683">
    <property type="entry name" value="SPORULATION PROTEIN RELATED"/>
    <property type="match status" value="1"/>
</dbReference>
<dbReference type="PANTHER" id="PTHR22683:SF41">
    <property type="entry name" value="DNA TRANSLOCASE FTSK"/>
    <property type="match status" value="1"/>
</dbReference>
<dbReference type="Pfam" id="PF09397">
    <property type="entry name" value="FtsK_gamma"/>
    <property type="match status" value="1"/>
</dbReference>
<evidence type="ECO:0000256" key="1">
    <source>
        <dbReference type="ARBA" id="ARBA00006474"/>
    </source>
</evidence>
<dbReference type="SMART" id="SM00382">
    <property type="entry name" value="AAA"/>
    <property type="match status" value="1"/>
</dbReference>
<dbReference type="EMBL" id="CP115165">
    <property type="protein sequence ID" value="WDA58496.1"/>
    <property type="molecule type" value="Genomic_DNA"/>
</dbReference>
<accession>A0ABY7V3J9</accession>
<feature type="transmembrane region" description="Helical" evidence="7">
    <location>
        <begin position="58"/>
        <end position="78"/>
    </location>
</feature>
<keyword evidence="10" id="KW-1185">Reference proteome</keyword>
<feature type="region of interest" description="Disordered" evidence="6">
    <location>
        <begin position="518"/>
        <end position="539"/>
    </location>
</feature>
<evidence type="ECO:0000313" key="9">
    <source>
        <dbReference type="EMBL" id="WDA58496.1"/>
    </source>
</evidence>
<evidence type="ECO:0000259" key="8">
    <source>
        <dbReference type="PROSITE" id="PS50901"/>
    </source>
</evidence>
<comment type="similarity">
    <text evidence="1">Belongs to the FtsK/SpoIIIE/SftA family.</text>
</comment>
<sequence>MAKARSRGAPPVGRFDGEALGLVLFALGIFLGVTVLLPQTDVNGAGFMAQARTLLTTWLGWAAWLLPVVPVAYGVLVFLGRDLTNLSRRVLGGVIVVLSMLALHEVVQPGAAGRLAEQVMRPLLAAVSYLAALIPLVTLTLGTEVMLRLKPLTLLKGFFLMVSVLLGGGAAQVQGAIESRQEGREAARVRGAARQGVAATARDVDTLRRLYPQADAPRTLQAELREAQREIRTLDEAGLKNLDRELSAWRESLRTFVGDAARDLREQVIAEAPDAGANVEATANELRAGRHELSVELPSTLASGALERLRRAMVMEIQRLAQRAGRLERDRKAAEKALGKPDAATLTRELPAHQERTQEWLDLVADFTAWRGRLHAYAGWPDLTAAFDRAPTEAAAQLAEALAADPDGTLADPAEWRVHLARVQEEARRRAEAMSTPAVTALPTLDFDFSAAPAPQPSPLPAQTLAPATATSPGLWTRPGETLPPSAPPPVTLPAAQTPVQTVAPAAASVGAGLPPAATRTPVTLPPAEPLDPALDDLDFGPELEAQTAADLHGSSDTVDHDRVAFMPASPAASMPSAQAAGGSLDPFSDWDDDDLPFGPASSGTVQGGGAPAVPAARVSAPWEAGPPVSPARPAPVPSAPTVSAPTPVTAPVVAALPHEKLAALAALERPPMQGALPLALPTYALLDAIPAAALNTEALDISARQRASLIDETLRHFNLQARVVDYARGPTVTRYEIEPAPGEKISRIAGLSNDLARALAVGGVRVEAPVPGKSVIGLEVPNAEREPVTFHQAADAPSFRATRAKLPIILGKSIDGELMVGDLAKMPHLLVAGSTGSGKSVCVNTLITSLLFRYLPTELRFLMIDPKMVELTPYDGIPHLVRNVVTNPVDAAGVLLGAVAHMERRYKMMSQVGAKNLEQFNAKMRQIGETELPHLVIIIDELADLMITSPKEVESAIMRLAQMARATGMHLVLATQRPSVDILTSLIKVNVPARIAFAVSSSHDSRTILDAMGAERLTGMGDMLFYQPGLIKPLRLQGPYISEVESARIADELRRQVFEDDFVEAYGSDFEGGVEASGPGADRSNMDFSDPLLRQAAQICIEEGQGSVSRLQRRLSVGHARAGKLMDMLEAMGIVSKHQGSKPRDILISEADLAEHFGR</sequence>
<dbReference type="RefSeq" id="WP_273988583.1">
    <property type="nucleotide sequence ID" value="NZ_BAABQT010000005.1"/>
</dbReference>
<dbReference type="InterPro" id="IPR018541">
    <property type="entry name" value="Ftsk_gamma"/>
</dbReference>
<dbReference type="Gene3D" id="1.10.10.10">
    <property type="entry name" value="Winged helix-like DNA-binding domain superfamily/Winged helix DNA-binding domain"/>
    <property type="match status" value="1"/>
</dbReference>
<dbReference type="Gene3D" id="3.30.980.40">
    <property type="match status" value="1"/>
</dbReference>
<keyword evidence="7" id="KW-0812">Transmembrane</keyword>
<dbReference type="SMART" id="SM00843">
    <property type="entry name" value="Ftsk_gamma"/>
    <property type="match status" value="1"/>
</dbReference>